<organism evidence="1 2">
    <name type="scientific">Neisseria macacae ATCC 33926</name>
    <dbReference type="NCBI Taxonomy" id="997348"/>
    <lineage>
        <taxon>Bacteria</taxon>
        <taxon>Pseudomonadati</taxon>
        <taxon>Pseudomonadota</taxon>
        <taxon>Betaproteobacteria</taxon>
        <taxon>Neisseriales</taxon>
        <taxon>Neisseriaceae</taxon>
        <taxon>Neisseria</taxon>
    </lineage>
</organism>
<reference evidence="1 2" key="1">
    <citation type="submission" date="2022-03" db="EMBL/GenBank/DDBJ databases">
        <title>Genome sequencing of Neisseria macacae.</title>
        <authorList>
            <person name="Baek M.-G."/>
        </authorList>
    </citation>
    <scope>NUCLEOTIDE SEQUENCE [LARGE SCALE GENOMIC DNA]</scope>
    <source>
        <strain evidence="1 2">ATCC 33926</strain>
    </source>
</reference>
<dbReference type="EMBL" id="CP094241">
    <property type="protein sequence ID" value="UNV86065.1"/>
    <property type="molecule type" value="Genomic_DNA"/>
</dbReference>
<name>A0ABY3YB30_9NEIS</name>
<protein>
    <submittedName>
        <fullName evidence="1">Uncharacterized protein</fullName>
    </submittedName>
</protein>
<evidence type="ECO:0000313" key="2">
    <source>
        <dbReference type="Proteomes" id="UP000829455"/>
    </source>
</evidence>
<dbReference type="RefSeq" id="WP_242926030.1">
    <property type="nucleotide sequence ID" value="NZ_CP094241.1"/>
</dbReference>
<sequence length="223" mass="26343">MINEICLYCQNDERTSEFNQETFAIPELYLISIPKFDSKKVIKCNIFLWENGPFPPKEKILGSADSYQLFDFKKYTSLSEKDKKIMQLQVIHQGMLDIASDYNWSREPLETAYQTCLMSDLTFKKQIKKRKLSHNRKQYLSLWAYCDLYHFKISWTVSDKKGEIVKQGTLLTEQPSYIDTWCSLNFRWIDDEHFIVESNYKGLISDTWEVDISNGAVLATCWF</sequence>
<proteinExistence type="predicted"/>
<gene>
    <name evidence="1" type="ORF">MON40_06125</name>
</gene>
<keyword evidence="2" id="KW-1185">Reference proteome</keyword>
<accession>A0ABY3YB30</accession>
<dbReference type="Proteomes" id="UP000829455">
    <property type="component" value="Chromosome"/>
</dbReference>
<evidence type="ECO:0000313" key="1">
    <source>
        <dbReference type="EMBL" id="UNV86065.1"/>
    </source>
</evidence>